<feature type="domain" description="Sleeping Beauty transposase HTH" evidence="2">
    <location>
        <begin position="116"/>
        <end position="156"/>
    </location>
</feature>
<dbReference type="Proteomes" id="UP001558613">
    <property type="component" value="Unassembled WGS sequence"/>
</dbReference>
<evidence type="ECO:0000313" key="4">
    <source>
        <dbReference type="Proteomes" id="UP001558613"/>
    </source>
</evidence>
<evidence type="ECO:0000259" key="2">
    <source>
        <dbReference type="Pfam" id="PF25787"/>
    </source>
</evidence>
<feature type="non-terminal residue" evidence="3">
    <location>
        <position position="1"/>
    </location>
</feature>
<keyword evidence="4" id="KW-1185">Reference proteome</keyword>
<feature type="compositionally biased region" description="Polar residues" evidence="1">
    <location>
        <begin position="177"/>
        <end position="192"/>
    </location>
</feature>
<dbReference type="InterPro" id="IPR036388">
    <property type="entry name" value="WH-like_DNA-bd_sf"/>
</dbReference>
<organism evidence="3 4">
    <name type="scientific">Cirrhinus molitorella</name>
    <name type="common">mud carp</name>
    <dbReference type="NCBI Taxonomy" id="172907"/>
    <lineage>
        <taxon>Eukaryota</taxon>
        <taxon>Metazoa</taxon>
        <taxon>Chordata</taxon>
        <taxon>Craniata</taxon>
        <taxon>Vertebrata</taxon>
        <taxon>Euteleostomi</taxon>
        <taxon>Actinopterygii</taxon>
        <taxon>Neopterygii</taxon>
        <taxon>Teleostei</taxon>
        <taxon>Ostariophysi</taxon>
        <taxon>Cypriniformes</taxon>
        <taxon>Cyprinidae</taxon>
        <taxon>Labeoninae</taxon>
        <taxon>Labeonini</taxon>
        <taxon>Cirrhinus</taxon>
    </lineage>
</organism>
<dbReference type="Pfam" id="PF25787">
    <property type="entry name" value="HTH_SB"/>
    <property type="match status" value="1"/>
</dbReference>
<protein>
    <recommendedName>
        <fullName evidence="2">Sleeping Beauty transposase HTH domain-containing protein</fullName>
    </recommendedName>
</protein>
<dbReference type="InterPro" id="IPR057667">
    <property type="entry name" value="HTH_SB"/>
</dbReference>
<name>A0ABR3M9Z3_9TELE</name>
<dbReference type="Gene3D" id="1.10.10.10">
    <property type="entry name" value="Winged helix-like DNA-binding domain superfamily/Winged helix DNA-binding domain"/>
    <property type="match status" value="1"/>
</dbReference>
<proteinExistence type="predicted"/>
<gene>
    <name evidence="3" type="ORF">QQF64_007185</name>
</gene>
<evidence type="ECO:0000313" key="3">
    <source>
        <dbReference type="EMBL" id="KAL1261920.1"/>
    </source>
</evidence>
<evidence type="ECO:0000256" key="1">
    <source>
        <dbReference type="SAM" id="MobiDB-lite"/>
    </source>
</evidence>
<comment type="caution">
    <text evidence="3">The sequence shown here is derived from an EMBL/GenBank/DDBJ whole genome shotgun (WGS) entry which is preliminary data.</text>
</comment>
<feature type="region of interest" description="Disordered" evidence="1">
    <location>
        <begin position="240"/>
        <end position="263"/>
    </location>
</feature>
<accession>A0ABR3M9Z3</accession>
<sequence length="263" mass="28985">APHCFDEVVLHGAGCSSKLRDVERNVVGHYLSWGKTAVKLEEKEWCDSQKLFSDEDCQHTEMVTTQMQLVKKKTCLRKNCGIMGNAHPQKELIHATQTLRPEVVFSLITFEINPQINQDIRKRIVDLHKCSSSLGAVSRCLNVPCSSVQTITRNFRFNSSGICFAISFEARANVATGSPNGPNRKSSSTPGIINSDPPLMHPRMEQRKLGNSFLFLVPVSCIVGNSRARKDAGLCLNTKQDWDGGSRDSGNGEVSLLAPLSSK</sequence>
<reference evidence="3 4" key="1">
    <citation type="submission" date="2023-09" db="EMBL/GenBank/DDBJ databases">
        <authorList>
            <person name="Wang M."/>
        </authorList>
    </citation>
    <scope>NUCLEOTIDE SEQUENCE [LARGE SCALE GENOMIC DNA]</scope>
    <source>
        <strain evidence="3">GT-2023</strain>
        <tissue evidence="3">Liver</tissue>
    </source>
</reference>
<dbReference type="EMBL" id="JAYMGO010000014">
    <property type="protein sequence ID" value="KAL1261920.1"/>
    <property type="molecule type" value="Genomic_DNA"/>
</dbReference>
<feature type="region of interest" description="Disordered" evidence="1">
    <location>
        <begin position="177"/>
        <end position="201"/>
    </location>
</feature>